<evidence type="ECO:0000256" key="1">
    <source>
        <dbReference type="ARBA" id="ARBA00009981"/>
    </source>
</evidence>
<proteinExistence type="inferred from homology"/>
<dbReference type="NCBIfam" id="TIGR01552">
    <property type="entry name" value="phd_fam"/>
    <property type="match status" value="1"/>
</dbReference>
<organism evidence="3 4">
    <name type="scientific">Leptolinea tardivitalis</name>
    <dbReference type="NCBI Taxonomy" id="229920"/>
    <lineage>
        <taxon>Bacteria</taxon>
        <taxon>Bacillati</taxon>
        <taxon>Chloroflexota</taxon>
        <taxon>Anaerolineae</taxon>
        <taxon>Anaerolineales</taxon>
        <taxon>Anaerolineaceae</taxon>
        <taxon>Leptolinea</taxon>
    </lineage>
</organism>
<reference evidence="3 4" key="1">
    <citation type="submission" date="2015-07" db="EMBL/GenBank/DDBJ databases">
        <title>Genome sequence of Leptolinea tardivitalis DSM 16556.</title>
        <authorList>
            <person name="Hemp J."/>
            <person name="Ward L.M."/>
            <person name="Pace L.A."/>
            <person name="Fischer W.W."/>
        </authorList>
    </citation>
    <scope>NUCLEOTIDE SEQUENCE [LARGE SCALE GENOMIC DNA]</scope>
    <source>
        <strain evidence="3 4">YMTK-2</strain>
    </source>
</reference>
<dbReference type="STRING" id="229920.ADM99_02285"/>
<dbReference type="Proteomes" id="UP000050430">
    <property type="component" value="Unassembled WGS sequence"/>
</dbReference>
<evidence type="ECO:0000256" key="2">
    <source>
        <dbReference type="RuleBase" id="RU362080"/>
    </source>
</evidence>
<dbReference type="InterPro" id="IPR036165">
    <property type="entry name" value="YefM-like_sf"/>
</dbReference>
<dbReference type="OrthoDB" id="165038at2"/>
<dbReference type="Gene3D" id="3.40.1620.10">
    <property type="entry name" value="YefM-like domain"/>
    <property type="match status" value="1"/>
</dbReference>
<dbReference type="RefSeq" id="WP_062423055.1">
    <property type="nucleotide sequence ID" value="NZ_BBYA01000012.1"/>
</dbReference>
<dbReference type="SUPFAM" id="SSF143120">
    <property type="entry name" value="YefM-like"/>
    <property type="match status" value="1"/>
</dbReference>
<gene>
    <name evidence="3" type="ORF">ADM99_02285</name>
</gene>
<name>A0A0P6X2Y3_9CHLR</name>
<evidence type="ECO:0000313" key="4">
    <source>
        <dbReference type="Proteomes" id="UP000050430"/>
    </source>
</evidence>
<comment type="function">
    <text evidence="2">Antitoxin component of a type II toxin-antitoxin (TA) system.</text>
</comment>
<dbReference type="InterPro" id="IPR006442">
    <property type="entry name" value="Antitoxin_Phd/YefM"/>
</dbReference>
<accession>A0A0P6X2Y3</accession>
<comment type="similarity">
    <text evidence="1 2">Belongs to the phD/YefM antitoxin family.</text>
</comment>
<keyword evidence="4" id="KW-1185">Reference proteome</keyword>
<dbReference type="AlphaFoldDB" id="A0A0P6X2Y3"/>
<comment type="caution">
    <text evidence="3">The sequence shown here is derived from an EMBL/GenBank/DDBJ whole genome shotgun (WGS) entry which is preliminary data.</text>
</comment>
<evidence type="ECO:0000313" key="3">
    <source>
        <dbReference type="EMBL" id="KPL74079.1"/>
    </source>
</evidence>
<protein>
    <recommendedName>
        <fullName evidence="2">Antitoxin</fullName>
    </recommendedName>
</protein>
<sequence>MPVKVTATYARIHLGELFSAARREPVFIERDGQPLAVLLSQEQYDHLNALEKPPEWRTLVAQSRENVKEDLAGRLLRLPEDVLTEIREDQIEQSDHLY</sequence>
<dbReference type="Pfam" id="PF02604">
    <property type="entry name" value="PhdYeFM_antitox"/>
    <property type="match status" value="1"/>
</dbReference>
<dbReference type="EMBL" id="LGCK01000004">
    <property type="protein sequence ID" value="KPL74079.1"/>
    <property type="molecule type" value="Genomic_DNA"/>
</dbReference>